<accession>A0A7M1B4D7</accession>
<dbReference type="KEGG" id="ssei:FJR45_06215"/>
<evidence type="ECO:0000313" key="2">
    <source>
        <dbReference type="Proteomes" id="UP000593719"/>
    </source>
</evidence>
<organism evidence="1 2">
    <name type="scientific">Sulfurimonas sediminis</name>
    <dbReference type="NCBI Taxonomy" id="2590020"/>
    <lineage>
        <taxon>Bacteria</taxon>
        <taxon>Pseudomonadati</taxon>
        <taxon>Campylobacterota</taxon>
        <taxon>Epsilonproteobacteria</taxon>
        <taxon>Campylobacterales</taxon>
        <taxon>Sulfurimonadaceae</taxon>
        <taxon>Sulfurimonas</taxon>
    </lineage>
</organism>
<sequence length="90" mass="10528">MNPNNREVQARKTCELYAYVLISQDKEVPDVILECASSYDYPVECVSELAQELKSLDTATFERIINNPFSQEARDLARWWEMYQTYIPVS</sequence>
<proteinExistence type="predicted"/>
<keyword evidence="2" id="KW-1185">Reference proteome</keyword>
<dbReference type="Proteomes" id="UP000593719">
    <property type="component" value="Chromosome"/>
</dbReference>
<evidence type="ECO:0000313" key="1">
    <source>
        <dbReference type="EMBL" id="QOP43568.1"/>
    </source>
</evidence>
<name>A0A7M1B4D7_9BACT</name>
<dbReference type="RefSeq" id="WP_193151847.1">
    <property type="nucleotide sequence ID" value="NZ_CP041235.1"/>
</dbReference>
<reference evidence="1 2" key="1">
    <citation type="submission" date="2019-06" db="EMBL/GenBank/DDBJ databases">
        <title>Sulfurimonas gotlandica sp. nov., a chemoautotrophic and psychrotolerant epsilonproteobacterium isolated from a pelagic redoxcline, and an emended description of the genus Sulfurimonas.</title>
        <authorList>
            <person name="Wang S."/>
            <person name="Jiang L."/>
            <person name="Shao Z."/>
        </authorList>
    </citation>
    <scope>NUCLEOTIDE SEQUENCE [LARGE SCALE GENOMIC DNA]</scope>
    <source>
        <strain evidence="1 2">S2-6</strain>
    </source>
</reference>
<protein>
    <submittedName>
        <fullName evidence="1">Uncharacterized protein</fullName>
    </submittedName>
</protein>
<dbReference type="EMBL" id="CP041235">
    <property type="protein sequence ID" value="QOP43568.1"/>
    <property type="molecule type" value="Genomic_DNA"/>
</dbReference>
<dbReference type="AlphaFoldDB" id="A0A7M1B4D7"/>
<gene>
    <name evidence="1" type="ORF">FJR45_06215</name>
</gene>